<proteinExistence type="predicted"/>
<protein>
    <submittedName>
        <fullName evidence="1">Uncharacterized protein</fullName>
    </submittedName>
</protein>
<organism evidence="1 2">
    <name type="scientific">Microvirga tunisiensis</name>
    <dbReference type="NCBI Taxonomy" id="2108360"/>
    <lineage>
        <taxon>Bacteria</taxon>
        <taxon>Pseudomonadati</taxon>
        <taxon>Pseudomonadota</taxon>
        <taxon>Alphaproteobacteria</taxon>
        <taxon>Hyphomicrobiales</taxon>
        <taxon>Methylobacteriaceae</taxon>
        <taxon>Microvirga</taxon>
    </lineage>
</organism>
<evidence type="ECO:0000313" key="2">
    <source>
        <dbReference type="Proteomes" id="UP000403266"/>
    </source>
</evidence>
<comment type="caution">
    <text evidence="1">The sequence shown here is derived from an EMBL/GenBank/DDBJ whole genome shotgun (WGS) entry which is preliminary data.</text>
</comment>
<keyword evidence="2" id="KW-1185">Reference proteome</keyword>
<dbReference type="EMBL" id="VOSK01000706">
    <property type="protein sequence ID" value="MPR31458.1"/>
    <property type="molecule type" value="Genomic_DNA"/>
</dbReference>
<evidence type="ECO:0000313" key="1">
    <source>
        <dbReference type="EMBL" id="MPR31458.1"/>
    </source>
</evidence>
<feature type="non-terminal residue" evidence="1">
    <location>
        <position position="128"/>
    </location>
</feature>
<accession>A0A5N7MX31</accession>
<dbReference type="Proteomes" id="UP000403266">
    <property type="component" value="Unassembled WGS sequence"/>
</dbReference>
<name>A0A5N7MX31_9HYPH</name>
<dbReference type="AlphaFoldDB" id="A0A5N7MX31"/>
<reference evidence="1 2" key="1">
    <citation type="journal article" date="2019" name="Syst. Appl. Microbiol.">
        <title>Microvirga tunisiensis sp. nov., a root nodule symbiotic bacterium isolated from Lupinus micranthus and L. luteus grown in Northern Tunisia.</title>
        <authorList>
            <person name="Msaddak A."/>
            <person name="Rejili M."/>
            <person name="Duran D."/>
            <person name="Mars M."/>
            <person name="Palacios J.M."/>
            <person name="Ruiz-Argueso T."/>
            <person name="Rey L."/>
            <person name="Imperial J."/>
        </authorList>
    </citation>
    <scope>NUCLEOTIDE SEQUENCE [LARGE SCALE GENOMIC DNA]</scope>
    <source>
        <strain evidence="1 2">Lmie10</strain>
    </source>
</reference>
<sequence>MARPTRVPATTDPTIDGVLGGTKWVGTVSYSFPDSRSDYEFFYPIPVEIIAPTASNGPFAIPLARSNFTRAHPLQEEAVHHILKGFWAGSEVTDPRSAHVHTMAVEEFTTLKFRYGGRDEEDIRIAQS</sequence>
<gene>
    <name evidence="1" type="ORF">FS320_43045</name>
</gene>